<feature type="transmembrane region" description="Helical" evidence="1">
    <location>
        <begin position="30"/>
        <end position="54"/>
    </location>
</feature>
<reference evidence="3 4" key="1">
    <citation type="submission" date="2010-07" db="EMBL/GenBank/DDBJ databases">
        <title>The complete genome of Methanosalsum zhilinae DSM 4017.</title>
        <authorList>
            <consortium name="US DOE Joint Genome Institute (JGI-PGF)"/>
            <person name="Lucas S."/>
            <person name="Copeland A."/>
            <person name="Lapidus A."/>
            <person name="Glavina del Rio T."/>
            <person name="Dalin E."/>
            <person name="Tice H."/>
            <person name="Bruce D."/>
            <person name="Goodwin L."/>
            <person name="Pitluck S."/>
            <person name="Kyrpides N."/>
            <person name="Mavromatis K."/>
            <person name="Ovchinnikova G."/>
            <person name="Daligault H."/>
            <person name="Detter J.C."/>
            <person name="Han C."/>
            <person name="Tapia R."/>
            <person name="Larimer F."/>
            <person name="Land M."/>
            <person name="Hauser L."/>
            <person name="Markowitz V."/>
            <person name="Cheng J.-F."/>
            <person name="Hugenholtz P."/>
            <person name="Woyke T."/>
            <person name="Wu D."/>
            <person name="Spring S."/>
            <person name="Schueler E."/>
            <person name="Brambilla E."/>
            <person name="Klenk H.-P."/>
            <person name="Eisen J.A."/>
        </authorList>
    </citation>
    <scope>NUCLEOTIDE SEQUENCE [LARGE SCALE GENOMIC DNA]</scope>
    <source>
        <strain evidence="4">DSM 4017 / NBRC 107636 / OCM 62 / WeN5</strain>
    </source>
</reference>
<proteinExistence type="predicted"/>
<keyword evidence="4" id="KW-1185">Reference proteome</keyword>
<dbReference type="RefSeq" id="WP_013897419.1">
    <property type="nucleotide sequence ID" value="NC_015676.1"/>
</dbReference>
<accession>F7XMW3</accession>
<dbReference type="STRING" id="679901.Mzhil_0099"/>
<name>F7XMW3_METZD</name>
<dbReference type="PANTHER" id="PTHR38138">
    <property type="entry name" value="VNG6441H"/>
    <property type="match status" value="1"/>
</dbReference>
<dbReference type="InterPro" id="IPR012859">
    <property type="entry name" value="Pilin_N_archaeal"/>
</dbReference>
<evidence type="ECO:0000313" key="4">
    <source>
        <dbReference type="Proteomes" id="UP000006622"/>
    </source>
</evidence>
<sequence length="139" mass="15138">MLLKNSTDTISTTSPSRSCIRTSEHAVSDVVGTILMVTITVIMASLISMSVFAINPPPDVPQINYNVQNNGSLVDLVHMGGEPVEVSDLRFIHEGQEINISNISQINETGTWRIGTVISLDADTTRIVIVHIPSQELIR</sequence>
<keyword evidence="1" id="KW-1133">Transmembrane helix</keyword>
<feature type="domain" description="Archaeal Type IV pilin N-terminal" evidence="2">
    <location>
        <begin position="26"/>
        <end position="95"/>
    </location>
</feature>
<evidence type="ECO:0000256" key="1">
    <source>
        <dbReference type="SAM" id="Phobius"/>
    </source>
</evidence>
<keyword evidence="1" id="KW-0472">Membrane</keyword>
<dbReference type="EMBL" id="CP002101">
    <property type="protein sequence ID" value="AEH59980.1"/>
    <property type="molecule type" value="Genomic_DNA"/>
</dbReference>
<organism evidence="3 4">
    <name type="scientific">Methanosalsum zhilinae (strain DSM 4017 / NBRC 107636 / OCM 62 / WeN5)</name>
    <name type="common">Methanohalophilus zhilinae</name>
    <dbReference type="NCBI Taxonomy" id="679901"/>
    <lineage>
        <taxon>Archaea</taxon>
        <taxon>Methanobacteriati</taxon>
        <taxon>Methanobacteriota</taxon>
        <taxon>Stenosarchaea group</taxon>
        <taxon>Methanomicrobia</taxon>
        <taxon>Methanosarcinales</taxon>
        <taxon>Methanosarcinaceae</taxon>
        <taxon>Methanosalsum</taxon>
    </lineage>
</organism>
<keyword evidence="1" id="KW-0812">Transmembrane</keyword>
<dbReference type="HOGENOM" id="CLU_1840621_0_0_2"/>
<evidence type="ECO:0000259" key="2">
    <source>
        <dbReference type="Pfam" id="PF07790"/>
    </source>
</evidence>
<dbReference type="OrthoDB" id="142792at2157"/>
<dbReference type="KEGG" id="mzh:Mzhil_0099"/>
<gene>
    <name evidence="3" type="ordered locus">Mzhil_0099</name>
</gene>
<dbReference type="PANTHER" id="PTHR38138:SF1">
    <property type="entry name" value="ARCHAEAL TYPE IV PILIN N-TERMINAL DOMAIN-CONTAINING PROTEIN"/>
    <property type="match status" value="1"/>
</dbReference>
<dbReference type="Pfam" id="PF07790">
    <property type="entry name" value="Pilin_N"/>
    <property type="match status" value="1"/>
</dbReference>
<evidence type="ECO:0000313" key="3">
    <source>
        <dbReference type="EMBL" id="AEH59980.1"/>
    </source>
</evidence>
<dbReference type="AlphaFoldDB" id="F7XMW3"/>
<dbReference type="GeneID" id="10821693"/>
<dbReference type="Proteomes" id="UP000006622">
    <property type="component" value="Chromosome"/>
</dbReference>
<protein>
    <recommendedName>
        <fullName evidence="2">Archaeal Type IV pilin N-terminal domain-containing protein</fullName>
    </recommendedName>
</protein>